<protein>
    <recommendedName>
        <fullName evidence="7">WD repeat-containing protein 55 homolog</fullName>
    </recommendedName>
</protein>
<dbReference type="SMART" id="SM00320">
    <property type="entry name" value="WD40"/>
    <property type="match status" value="4"/>
</dbReference>
<evidence type="ECO:0000256" key="2">
    <source>
        <dbReference type="ARBA" id="ARBA00022574"/>
    </source>
</evidence>
<comment type="caution">
    <text evidence="5">The sequence shown here is derived from an EMBL/GenBank/DDBJ whole genome shotgun (WGS) entry which is preliminary data.</text>
</comment>
<dbReference type="PANTHER" id="PTHR14091:SF0">
    <property type="entry name" value="PERIODIC TRYPTOPHAN PROTEIN 1 HOMOLOG"/>
    <property type="match status" value="1"/>
</dbReference>
<dbReference type="Gene3D" id="2.130.10.10">
    <property type="entry name" value="YVTN repeat-like/Quinoprotein amine dehydrogenase"/>
    <property type="match status" value="1"/>
</dbReference>
<keyword evidence="3" id="KW-0677">Repeat</keyword>
<dbReference type="GO" id="GO:0005634">
    <property type="term" value="C:nucleus"/>
    <property type="evidence" value="ECO:0007669"/>
    <property type="project" value="TreeGrafter"/>
</dbReference>
<accession>A0AA38LY14</accession>
<feature type="repeat" description="WD" evidence="4">
    <location>
        <begin position="12"/>
        <end position="54"/>
    </location>
</feature>
<dbReference type="InterPro" id="IPR044285">
    <property type="entry name" value="PWP1"/>
</dbReference>
<dbReference type="GO" id="GO:0006364">
    <property type="term" value="P:rRNA processing"/>
    <property type="evidence" value="ECO:0007669"/>
    <property type="project" value="InterPro"/>
</dbReference>
<proteinExistence type="predicted"/>
<evidence type="ECO:0000313" key="5">
    <source>
        <dbReference type="EMBL" id="KAJ3615777.1"/>
    </source>
</evidence>
<evidence type="ECO:0000256" key="4">
    <source>
        <dbReference type="PROSITE-ProRule" id="PRU00221"/>
    </source>
</evidence>
<evidence type="ECO:0000256" key="1">
    <source>
        <dbReference type="ARBA" id="ARBA00022553"/>
    </source>
</evidence>
<keyword evidence="1" id="KW-0597">Phosphoprotein</keyword>
<dbReference type="AlphaFoldDB" id="A0AA38LY14"/>
<evidence type="ECO:0008006" key="7">
    <source>
        <dbReference type="Google" id="ProtNLM"/>
    </source>
</evidence>
<dbReference type="SUPFAM" id="SSF50978">
    <property type="entry name" value="WD40 repeat-like"/>
    <property type="match status" value="1"/>
</dbReference>
<dbReference type="Proteomes" id="UP001168821">
    <property type="component" value="Unassembled WGS sequence"/>
</dbReference>
<dbReference type="InterPro" id="IPR019775">
    <property type="entry name" value="WD40_repeat_CS"/>
</dbReference>
<evidence type="ECO:0000256" key="3">
    <source>
        <dbReference type="ARBA" id="ARBA00022737"/>
    </source>
</evidence>
<dbReference type="PANTHER" id="PTHR14091">
    <property type="entry name" value="PERIODIC TRYPTOPHAN PROTEIN 1"/>
    <property type="match status" value="1"/>
</dbReference>
<reference evidence="5" key="1">
    <citation type="journal article" date="2023" name="G3 (Bethesda)">
        <title>Whole genome assemblies of Zophobas morio and Tenebrio molitor.</title>
        <authorList>
            <person name="Kaur S."/>
            <person name="Stinson S.A."/>
            <person name="diCenzo G.C."/>
        </authorList>
    </citation>
    <scope>NUCLEOTIDE SEQUENCE</scope>
    <source>
        <strain evidence="5">QUZm001</strain>
    </source>
</reference>
<dbReference type="PROSITE" id="PS50294">
    <property type="entry name" value="WD_REPEATS_REGION"/>
    <property type="match status" value="1"/>
</dbReference>
<keyword evidence="6" id="KW-1185">Reference proteome</keyword>
<name>A0AA38LY14_9CUCU</name>
<dbReference type="InterPro" id="IPR015943">
    <property type="entry name" value="WD40/YVTN_repeat-like_dom_sf"/>
</dbReference>
<dbReference type="Pfam" id="PF00400">
    <property type="entry name" value="WD40"/>
    <property type="match status" value="3"/>
</dbReference>
<dbReference type="InterPro" id="IPR001680">
    <property type="entry name" value="WD40_rpt"/>
</dbReference>
<dbReference type="PROSITE" id="PS00678">
    <property type="entry name" value="WD_REPEATS_1"/>
    <property type="match status" value="1"/>
</dbReference>
<dbReference type="EMBL" id="JALNTZ010003896">
    <property type="protein sequence ID" value="KAJ3615777.1"/>
    <property type="molecule type" value="Genomic_DNA"/>
</dbReference>
<organism evidence="5 6">
    <name type="scientific">Zophobas morio</name>
    <dbReference type="NCBI Taxonomy" id="2755281"/>
    <lineage>
        <taxon>Eukaryota</taxon>
        <taxon>Metazoa</taxon>
        <taxon>Ecdysozoa</taxon>
        <taxon>Arthropoda</taxon>
        <taxon>Hexapoda</taxon>
        <taxon>Insecta</taxon>
        <taxon>Pterygota</taxon>
        <taxon>Neoptera</taxon>
        <taxon>Endopterygota</taxon>
        <taxon>Coleoptera</taxon>
        <taxon>Polyphaga</taxon>
        <taxon>Cucujiformia</taxon>
        <taxon>Tenebrionidae</taxon>
        <taxon>Zophobas</taxon>
    </lineage>
</organism>
<sequence>MSGKRRRLRSISDSHADAVLDLSWNKPNKHILASCSADRTAKVWDLNKARCVYSLSHHSDKVQCVEWSPVEPTMLLTGSYDRTTCLLDSRRPSATLAWQFLTDVECLKWNPHRPEQFVVSCEDGKYYCLDARSPGQHLYSVDAHTGPACSLAFSYFIPGCLVTSGVDMCVKGPVYAVGFSPDSPFIIAAGGQKGKLTTWNLADHSAVVSQFKERAKSYYE</sequence>
<evidence type="ECO:0000313" key="6">
    <source>
        <dbReference type="Proteomes" id="UP001168821"/>
    </source>
</evidence>
<keyword evidence="2 4" id="KW-0853">WD repeat</keyword>
<gene>
    <name evidence="5" type="ORF">Zmor_012308</name>
</gene>
<dbReference type="PROSITE" id="PS50082">
    <property type="entry name" value="WD_REPEATS_2"/>
    <property type="match status" value="1"/>
</dbReference>
<dbReference type="InterPro" id="IPR036322">
    <property type="entry name" value="WD40_repeat_dom_sf"/>
</dbReference>